<reference evidence="1" key="1">
    <citation type="submission" date="2023-10" db="EMBL/GenBank/DDBJ databases">
        <authorList>
            <person name="Chen Y."/>
            <person name="Shah S."/>
            <person name="Dougan E. K."/>
            <person name="Thang M."/>
            <person name="Chan C."/>
        </authorList>
    </citation>
    <scope>NUCLEOTIDE SEQUENCE [LARGE SCALE GENOMIC DNA]</scope>
</reference>
<accession>A0ABN9PZ60</accession>
<sequence>VAQRSRNGFSLSLEPWIRMALTKQVHRLVEDGLLDDLEGLHCEKCSQGAVEAWRGVDVARALDVGEKCARRYMDFARDIMRE</sequence>
<gene>
    <name evidence="1" type="ORF">PCOR1329_LOCUS7168</name>
</gene>
<organism evidence="1 2">
    <name type="scientific">Prorocentrum cordatum</name>
    <dbReference type="NCBI Taxonomy" id="2364126"/>
    <lineage>
        <taxon>Eukaryota</taxon>
        <taxon>Sar</taxon>
        <taxon>Alveolata</taxon>
        <taxon>Dinophyceae</taxon>
        <taxon>Prorocentrales</taxon>
        <taxon>Prorocentraceae</taxon>
        <taxon>Prorocentrum</taxon>
    </lineage>
</organism>
<proteinExistence type="predicted"/>
<protein>
    <submittedName>
        <fullName evidence="1">Uncharacterized protein</fullName>
    </submittedName>
</protein>
<evidence type="ECO:0000313" key="1">
    <source>
        <dbReference type="EMBL" id="CAK0798400.1"/>
    </source>
</evidence>
<evidence type="ECO:0000313" key="2">
    <source>
        <dbReference type="Proteomes" id="UP001189429"/>
    </source>
</evidence>
<comment type="caution">
    <text evidence="1">The sequence shown here is derived from an EMBL/GenBank/DDBJ whole genome shotgun (WGS) entry which is preliminary data.</text>
</comment>
<dbReference type="EMBL" id="CAUYUJ010001937">
    <property type="protein sequence ID" value="CAK0798400.1"/>
    <property type="molecule type" value="Genomic_DNA"/>
</dbReference>
<dbReference type="Proteomes" id="UP001189429">
    <property type="component" value="Unassembled WGS sequence"/>
</dbReference>
<keyword evidence="2" id="KW-1185">Reference proteome</keyword>
<feature type="non-terminal residue" evidence="1">
    <location>
        <position position="82"/>
    </location>
</feature>
<feature type="non-terminal residue" evidence="1">
    <location>
        <position position="1"/>
    </location>
</feature>
<name>A0ABN9PZ60_9DINO</name>